<dbReference type="InterPro" id="IPR011944">
    <property type="entry name" value="Steroid_delta5-4_isomerase"/>
</dbReference>
<dbReference type="STRING" id="37916.MCHLDSM_05622"/>
<dbReference type="Proteomes" id="UP000036513">
    <property type="component" value="Unassembled WGS sequence"/>
</dbReference>
<accession>A0A0J6VIA5</accession>
<organism evidence="2 3">
    <name type="scientific">Mycolicibacterium chlorophenolicum</name>
    <dbReference type="NCBI Taxonomy" id="37916"/>
    <lineage>
        <taxon>Bacteria</taxon>
        <taxon>Bacillati</taxon>
        <taxon>Actinomycetota</taxon>
        <taxon>Actinomycetes</taxon>
        <taxon>Mycobacteriales</taxon>
        <taxon>Mycobacteriaceae</taxon>
        <taxon>Mycolicibacterium</taxon>
    </lineage>
</organism>
<evidence type="ECO:0000259" key="1">
    <source>
        <dbReference type="Pfam" id="PF13474"/>
    </source>
</evidence>
<dbReference type="SUPFAM" id="SSF54427">
    <property type="entry name" value="NTF2-like"/>
    <property type="match status" value="1"/>
</dbReference>
<dbReference type="RefSeq" id="WP_234714190.1">
    <property type="nucleotide sequence ID" value="NZ_JYNL01000064.1"/>
</dbReference>
<evidence type="ECO:0000313" key="2">
    <source>
        <dbReference type="EMBL" id="KMO70730.1"/>
    </source>
</evidence>
<proteinExistence type="predicted"/>
<evidence type="ECO:0000313" key="3">
    <source>
        <dbReference type="Proteomes" id="UP000036513"/>
    </source>
</evidence>
<comment type="caution">
    <text evidence="2">The sequence shown here is derived from an EMBL/GenBank/DDBJ whole genome shotgun (WGS) entry which is preliminary data.</text>
</comment>
<gene>
    <name evidence="2" type="ORF">MCHLDSM_05622</name>
</gene>
<dbReference type="NCBIfam" id="TIGR02246">
    <property type="entry name" value="SgcJ/EcaC family oxidoreductase"/>
    <property type="match status" value="1"/>
</dbReference>
<dbReference type="Pfam" id="PF13474">
    <property type="entry name" value="SnoaL_3"/>
    <property type="match status" value="1"/>
</dbReference>
<dbReference type="InterPro" id="IPR037401">
    <property type="entry name" value="SnoaL-like"/>
</dbReference>
<dbReference type="PATRIC" id="fig|37916.4.peg.5634"/>
<name>A0A0J6VIA5_9MYCO</name>
<dbReference type="AlphaFoldDB" id="A0A0J6VIA5"/>
<keyword evidence="3" id="KW-1185">Reference proteome</keyword>
<dbReference type="EMBL" id="JYNL01000064">
    <property type="protein sequence ID" value="KMO70730.1"/>
    <property type="molecule type" value="Genomic_DNA"/>
</dbReference>
<sequence length="142" mass="15591">MTSGSAPGLHRMTDETAIRDVLDRWVGAIRARDLDGVAAAHTDDIVLFDVPVPYDGVYGIDGYRATWPEFFEWIAGGAVLELVRLDVTAGDTVAYAHALFRAGMPEDIAAHPEKRLRSTFGLRKIDGAWVIAHEHHSMPHTA</sequence>
<reference evidence="2 3" key="1">
    <citation type="journal article" date="2015" name="Genome Biol. Evol.">
        <title>Characterization of Three Mycobacterium spp. with Potential Use in Bioremediation by Genome Sequencing and Comparative Genomics.</title>
        <authorList>
            <person name="Das S."/>
            <person name="Pettersson B.M."/>
            <person name="Behra P.R."/>
            <person name="Ramesh M."/>
            <person name="Dasgupta S."/>
            <person name="Bhattacharya A."/>
            <person name="Kirsebom L.A."/>
        </authorList>
    </citation>
    <scope>NUCLEOTIDE SEQUENCE [LARGE SCALE GENOMIC DNA]</scope>
    <source>
        <strain evidence="2 3">DSM 43826</strain>
    </source>
</reference>
<dbReference type="Gene3D" id="3.10.450.50">
    <property type="match status" value="1"/>
</dbReference>
<dbReference type="InterPro" id="IPR032710">
    <property type="entry name" value="NTF2-like_dom_sf"/>
</dbReference>
<feature type="domain" description="SnoaL-like" evidence="1">
    <location>
        <begin position="18"/>
        <end position="139"/>
    </location>
</feature>
<protein>
    <recommendedName>
        <fullName evidence="1">SnoaL-like domain-containing protein</fullName>
    </recommendedName>
</protein>